<dbReference type="PANTHER" id="PTHR22923">
    <property type="entry name" value="CEREBELLIN-RELATED"/>
    <property type="match status" value="1"/>
</dbReference>
<dbReference type="Pfam" id="PF00386">
    <property type="entry name" value="C1q"/>
    <property type="match status" value="1"/>
</dbReference>
<dbReference type="Gene3D" id="3.30.710.10">
    <property type="entry name" value="Potassium Channel Kv1.1, Chain A"/>
    <property type="match status" value="1"/>
</dbReference>
<reference evidence="9" key="1">
    <citation type="submission" date="2023-08" db="EMBL/GenBank/DDBJ databases">
        <title>Chromosome-level Genome Assembly of mud carp (Cirrhinus molitorella).</title>
        <authorList>
            <person name="Liu H."/>
        </authorList>
    </citation>
    <scope>NUCLEOTIDE SEQUENCE</scope>
    <source>
        <strain evidence="9">Prfri</strain>
        <tissue evidence="9">Muscle</tissue>
    </source>
</reference>
<evidence type="ECO:0000313" key="9">
    <source>
        <dbReference type="EMBL" id="KAK2913267.1"/>
    </source>
</evidence>
<evidence type="ECO:0000256" key="3">
    <source>
        <dbReference type="ARBA" id="ARBA00022525"/>
    </source>
</evidence>
<dbReference type="InterPro" id="IPR008983">
    <property type="entry name" value="Tumour_necrosis_fac-like_dom"/>
</dbReference>
<accession>A0AA88TVA3</accession>
<evidence type="ECO:0000256" key="2">
    <source>
        <dbReference type="ARBA" id="ARBA00022441"/>
    </source>
</evidence>
<dbReference type="GO" id="GO:0005576">
    <property type="term" value="C:extracellular region"/>
    <property type="evidence" value="ECO:0007669"/>
    <property type="project" value="UniProtKB-SubCell"/>
</dbReference>
<dbReference type="InterPro" id="IPR050822">
    <property type="entry name" value="Cerebellin_Synaptic_Org"/>
</dbReference>
<keyword evidence="6" id="KW-0175">Coiled coil</keyword>
<keyword evidence="10" id="KW-1185">Reference proteome</keyword>
<keyword evidence="2" id="KW-0880">Kelch repeat</keyword>
<evidence type="ECO:0000259" key="8">
    <source>
        <dbReference type="PROSITE" id="PS50871"/>
    </source>
</evidence>
<dbReference type="InterPro" id="IPR000210">
    <property type="entry name" value="BTB/POZ_dom"/>
</dbReference>
<evidence type="ECO:0000256" key="4">
    <source>
        <dbReference type="ARBA" id="ARBA00022729"/>
    </source>
</evidence>
<dbReference type="SMART" id="SM00110">
    <property type="entry name" value="C1Q"/>
    <property type="match status" value="1"/>
</dbReference>
<keyword evidence="4" id="KW-0732">Signal</keyword>
<evidence type="ECO:0000259" key="7">
    <source>
        <dbReference type="PROSITE" id="PS50097"/>
    </source>
</evidence>
<feature type="domain" description="C1q" evidence="8">
    <location>
        <begin position="409"/>
        <end position="551"/>
    </location>
</feature>
<evidence type="ECO:0000256" key="1">
    <source>
        <dbReference type="ARBA" id="ARBA00004613"/>
    </source>
</evidence>
<comment type="subcellular location">
    <subcellularLocation>
        <location evidence="1">Secreted</location>
    </subcellularLocation>
</comment>
<comment type="caution">
    <text evidence="9">The sequence shown here is derived from an EMBL/GenBank/DDBJ whole genome shotgun (WGS) entry which is preliminary data.</text>
</comment>
<dbReference type="SUPFAM" id="SSF49842">
    <property type="entry name" value="TNF-like"/>
    <property type="match status" value="1"/>
</dbReference>
<dbReference type="InterPro" id="IPR011333">
    <property type="entry name" value="SKP1/BTB/POZ_sf"/>
</dbReference>
<dbReference type="Gene3D" id="2.60.120.40">
    <property type="match status" value="1"/>
</dbReference>
<dbReference type="AlphaFoldDB" id="A0AA88TVA3"/>
<dbReference type="Gene3D" id="2.120.10.80">
    <property type="entry name" value="Kelch-type beta propeller"/>
    <property type="match status" value="1"/>
</dbReference>
<dbReference type="EMBL" id="JAUYZG010000002">
    <property type="protein sequence ID" value="KAK2913267.1"/>
    <property type="molecule type" value="Genomic_DNA"/>
</dbReference>
<dbReference type="InterPro" id="IPR015915">
    <property type="entry name" value="Kelch-typ_b-propeller"/>
</dbReference>
<organism evidence="9 10">
    <name type="scientific">Cirrhinus molitorella</name>
    <name type="common">mud carp</name>
    <dbReference type="NCBI Taxonomy" id="172907"/>
    <lineage>
        <taxon>Eukaryota</taxon>
        <taxon>Metazoa</taxon>
        <taxon>Chordata</taxon>
        <taxon>Craniata</taxon>
        <taxon>Vertebrata</taxon>
        <taxon>Euteleostomi</taxon>
        <taxon>Actinopterygii</taxon>
        <taxon>Neopterygii</taxon>
        <taxon>Teleostei</taxon>
        <taxon>Ostariophysi</taxon>
        <taxon>Cypriniformes</taxon>
        <taxon>Cyprinidae</taxon>
        <taxon>Labeoninae</taxon>
        <taxon>Labeonini</taxon>
        <taxon>Cirrhinus</taxon>
    </lineage>
</organism>
<keyword evidence="5" id="KW-0677">Repeat</keyword>
<dbReference type="PANTHER" id="PTHR22923:SF64">
    <property type="entry name" value="C1Q-RELATED FACTOR"/>
    <property type="match status" value="1"/>
</dbReference>
<dbReference type="PROSITE" id="PS50871">
    <property type="entry name" value="C1Q"/>
    <property type="match status" value="1"/>
</dbReference>
<dbReference type="PROSITE" id="PS50097">
    <property type="entry name" value="BTB"/>
    <property type="match status" value="1"/>
</dbReference>
<protein>
    <recommendedName>
        <fullName evidence="11">C1q domain-containing protein</fullName>
    </recommendedName>
</protein>
<evidence type="ECO:0000313" key="10">
    <source>
        <dbReference type="Proteomes" id="UP001187343"/>
    </source>
</evidence>
<dbReference type="InterPro" id="IPR001073">
    <property type="entry name" value="C1q_dom"/>
</dbReference>
<sequence>MEWEERWRREKERRKRMIEEGGEKFEEENRKLKWIMSYNDNRIGMKKEAAKENEGDDVEEDELQRYHRQSYPSEIFQTLEEMKMEDILTDLILSTEDGLSLHVHSLVMAAVSSVIQQKLQERDGDEKEISLRLGPDVIGSGLAAVVEFAYIGAITSLNKDNMMQIQTAAVSLGAPRVLELIKVEEDGGKKEEKLKKISAEEQIKAEELMRAVRFPFMTFREFREVRAVNLSMECSGEVEVELYKSALKEFGFGISDCVAQKRIRHPKDALVLVGGDELNPDMGHRLPSKQLWFANSLRSGTGLVKEIEWRLLGEMPDQPRFRHGVGVLDGQLYVAGGCYFYAKTDTMKSVYSCSMAQEDEDIMTPVVNIYSELKELKASLNVLTADLNTAKNELAEQKSLIHELQKQLKESPKVAFTASMSATESTHRGPFSDETKLIFDKVLTNIGNAYDPVTGVFKAPVKGVYYFRYSGSAFSSHDMGLSIFKGTTRFVSSYEYNSGERNDLMSNGAVMELNVGEEVHMRLWIRSWIFVDRRYNYSTFTGYLLYPLDSTSV</sequence>
<dbReference type="SUPFAM" id="SSF54695">
    <property type="entry name" value="POZ domain"/>
    <property type="match status" value="1"/>
</dbReference>
<name>A0AA88TVA3_9TELE</name>
<dbReference type="Pfam" id="PF01344">
    <property type="entry name" value="Kelch_1"/>
    <property type="match status" value="1"/>
</dbReference>
<feature type="domain" description="BTB" evidence="7">
    <location>
        <begin position="89"/>
        <end position="158"/>
    </location>
</feature>
<proteinExistence type="predicted"/>
<dbReference type="SUPFAM" id="SSF117281">
    <property type="entry name" value="Kelch motif"/>
    <property type="match status" value="1"/>
</dbReference>
<gene>
    <name evidence="9" type="ORF">Q8A67_001666</name>
</gene>
<feature type="coiled-coil region" evidence="6">
    <location>
        <begin position="373"/>
        <end position="407"/>
    </location>
</feature>
<evidence type="ECO:0008006" key="11">
    <source>
        <dbReference type="Google" id="ProtNLM"/>
    </source>
</evidence>
<keyword evidence="3" id="KW-0964">Secreted</keyword>
<dbReference type="InterPro" id="IPR006652">
    <property type="entry name" value="Kelch_1"/>
</dbReference>
<dbReference type="PRINTS" id="PR00007">
    <property type="entry name" value="COMPLEMNTC1Q"/>
</dbReference>
<evidence type="ECO:0000256" key="6">
    <source>
        <dbReference type="SAM" id="Coils"/>
    </source>
</evidence>
<evidence type="ECO:0000256" key="5">
    <source>
        <dbReference type="ARBA" id="ARBA00022737"/>
    </source>
</evidence>
<dbReference type="Pfam" id="PF00651">
    <property type="entry name" value="BTB"/>
    <property type="match status" value="1"/>
</dbReference>
<dbReference type="Proteomes" id="UP001187343">
    <property type="component" value="Unassembled WGS sequence"/>
</dbReference>